<dbReference type="Proteomes" id="UP000675881">
    <property type="component" value="Chromosome 9"/>
</dbReference>
<reference evidence="1" key="1">
    <citation type="submission" date="2021-02" db="EMBL/GenBank/DDBJ databases">
        <authorList>
            <person name="Bekaert M."/>
        </authorList>
    </citation>
    <scope>NUCLEOTIDE SEQUENCE</scope>
    <source>
        <strain evidence="1">IoA-00</strain>
    </source>
</reference>
<sequence>MNLVIEYHSLDGLIWKCPRLCKKSFSIKDGTFFLRQNRVTEASLECTVSRFSAMRMFESLRNICKWRLQTLDDLRVGGPRKIVHVDELCLSEKSKVPLRSHPYGLLFSLTIRVFLQPREWCPSSTIETPPLFFPLYSTLHDREALFGAQSVNPNLKFLEPGRGQACWSIRLYKDRLKQKMKTHNGNHRHRVPSYINELMWFERHGNTFNEAFESILRDLTLKYGLR</sequence>
<organism evidence="1 2">
    <name type="scientific">Lepeophtheirus salmonis</name>
    <name type="common">Salmon louse</name>
    <name type="synonym">Caligus salmonis</name>
    <dbReference type="NCBI Taxonomy" id="72036"/>
    <lineage>
        <taxon>Eukaryota</taxon>
        <taxon>Metazoa</taxon>
        <taxon>Ecdysozoa</taxon>
        <taxon>Arthropoda</taxon>
        <taxon>Crustacea</taxon>
        <taxon>Multicrustacea</taxon>
        <taxon>Hexanauplia</taxon>
        <taxon>Copepoda</taxon>
        <taxon>Siphonostomatoida</taxon>
        <taxon>Caligidae</taxon>
        <taxon>Lepeophtheirus</taxon>
    </lineage>
</organism>
<dbReference type="EMBL" id="HG994588">
    <property type="protein sequence ID" value="CAF3033354.1"/>
    <property type="molecule type" value="Genomic_DNA"/>
</dbReference>
<keyword evidence="2" id="KW-1185">Reference proteome</keyword>
<accession>A0A7R8D573</accession>
<name>A0A7R8D573_LEPSM</name>
<evidence type="ECO:0000313" key="2">
    <source>
        <dbReference type="Proteomes" id="UP000675881"/>
    </source>
</evidence>
<dbReference type="OrthoDB" id="6379547at2759"/>
<protein>
    <submittedName>
        <fullName evidence="1">(salmon louse) hypothetical protein</fullName>
    </submittedName>
</protein>
<evidence type="ECO:0000313" key="1">
    <source>
        <dbReference type="EMBL" id="CAF3033354.1"/>
    </source>
</evidence>
<proteinExistence type="predicted"/>
<dbReference type="AlphaFoldDB" id="A0A7R8D573"/>
<gene>
    <name evidence="1" type="ORF">LSAA_14572</name>
</gene>